<keyword evidence="5 6" id="KW-0472">Membrane</keyword>
<dbReference type="RefSeq" id="XP_064664297.1">
    <property type="nucleotide sequence ID" value="XM_064798063.1"/>
</dbReference>
<feature type="transmembrane region" description="Helical" evidence="6">
    <location>
        <begin position="57"/>
        <end position="78"/>
    </location>
</feature>
<keyword evidence="2" id="KW-0813">Transport</keyword>
<organism evidence="8 9">
    <name type="scientific">Saxophila tyrrhenica</name>
    <dbReference type="NCBI Taxonomy" id="1690608"/>
    <lineage>
        <taxon>Eukaryota</taxon>
        <taxon>Fungi</taxon>
        <taxon>Dikarya</taxon>
        <taxon>Ascomycota</taxon>
        <taxon>Pezizomycotina</taxon>
        <taxon>Dothideomycetes</taxon>
        <taxon>Dothideomycetidae</taxon>
        <taxon>Mycosphaerellales</taxon>
        <taxon>Extremaceae</taxon>
        <taxon>Saxophila</taxon>
    </lineage>
</organism>
<dbReference type="PANTHER" id="PTHR23504">
    <property type="entry name" value="MAJOR FACILITATOR SUPERFAMILY DOMAIN-CONTAINING PROTEIN 10"/>
    <property type="match status" value="1"/>
</dbReference>
<keyword evidence="3 6" id="KW-0812">Transmembrane</keyword>
<feature type="transmembrane region" description="Helical" evidence="6">
    <location>
        <begin position="422"/>
        <end position="442"/>
    </location>
</feature>
<evidence type="ECO:0000259" key="7">
    <source>
        <dbReference type="PROSITE" id="PS50850"/>
    </source>
</evidence>
<feature type="transmembrane region" description="Helical" evidence="6">
    <location>
        <begin position="90"/>
        <end position="110"/>
    </location>
</feature>
<evidence type="ECO:0000256" key="3">
    <source>
        <dbReference type="ARBA" id="ARBA00022692"/>
    </source>
</evidence>
<feature type="transmembrane region" description="Helical" evidence="6">
    <location>
        <begin position="116"/>
        <end position="136"/>
    </location>
</feature>
<dbReference type="GeneID" id="89922148"/>
<dbReference type="InterPro" id="IPR020846">
    <property type="entry name" value="MFS_dom"/>
</dbReference>
<feature type="transmembrane region" description="Helical" evidence="6">
    <location>
        <begin position="517"/>
        <end position="537"/>
    </location>
</feature>
<dbReference type="InterPro" id="IPR011701">
    <property type="entry name" value="MFS"/>
</dbReference>
<dbReference type="Proteomes" id="UP001337655">
    <property type="component" value="Unassembled WGS sequence"/>
</dbReference>
<evidence type="ECO:0000256" key="1">
    <source>
        <dbReference type="ARBA" id="ARBA00004141"/>
    </source>
</evidence>
<accession>A0AAV9PRK6</accession>
<feature type="transmembrane region" description="Helical" evidence="6">
    <location>
        <begin position="20"/>
        <end position="45"/>
    </location>
</feature>
<keyword evidence="4 6" id="KW-1133">Transmembrane helix</keyword>
<proteinExistence type="predicted"/>
<dbReference type="AlphaFoldDB" id="A0AAV9PRK6"/>
<dbReference type="CDD" id="cd17330">
    <property type="entry name" value="MFS_SLC46_TetA_like"/>
    <property type="match status" value="1"/>
</dbReference>
<dbReference type="PANTHER" id="PTHR23504:SF15">
    <property type="entry name" value="MAJOR FACILITATOR SUPERFAMILY (MFS) PROFILE DOMAIN-CONTAINING PROTEIN"/>
    <property type="match status" value="1"/>
</dbReference>
<evidence type="ECO:0000313" key="9">
    <source>
        <dbReference type="Proteomes" id="UP001337655"/>
    </source>
</evidence>
<dbReference type="InterPro" id="IPR036259">
    <property type="entry name" value="MFS_trans_sf"/>
</dbReference>
<evidence type="ECO:0000256" key="5">
    <source>
        <dbReference type="ARBA" id="ARBA00023136"/>
    </source>
</evidence>
<dbReference type="PROSITE" id="PS50850">
    <property type="entry name" value="MFS"/>
    <property type="match status" value="1"/>
</dbReference>
<evidence type="ECO:0000256" key="4">
    <source>
        <dbReference type="ARBA" id="ARBA00022989"/>
    </source>
</evidence>
<comment type="subcellular location">
    <subcellularLocation>
        <location evidence="1">Membrane</location>
        <topology evidence="1">Multi-pass membrane protein</topology>
    </subcellularLocation>
</comment>
<reference evidence="8 9" key="1">
    <citation type="submission" date="2023-08" db="EMBL/GenBank/DDBJ databases">
        <title>Black Yeasts Isolated from many extreme environments.</title>
        <authorList>
            <person name="Coleine C."/>
            <person name="Stajich J.E."/>
            <person name="Selbmann L."/>
        </authorList>
    </citation>
    <scope>NUCLEOTIDE SEQUENCE [LARGE SCALE GENOMIC DNA]</scope>
    <source>
        <strain evidence="8 9">CCFEE 5935</strain>
    </source>
</reference>
<evidence type="ECO:0000313" key="8">
    <source>
        <dbReference type="EMBL" id="KAK5175659.1"/>
    </source>
</evidence>
<evidence type="ECO:0000256" key="6">
    <source>
        <dbReference type="SAM" id="Phobius"/>
    </source>
</evidence>
<keyword evidence="9" id="KW-1185">Reference proteome</keyword>
<dbReference type="SUPFAM" id="SSF103473">
    <property type="entry name" value="MFS general substrate transporter"/>
    <property type="match status" value="1"/>
</dbReference>
<feature type="transmembrane region" description="Helical" evidence="6">
    <location>
        <begin position="191"/>
        <end position="215"/>
    </location>
</feature>
<sequence length="611" mass="66086">MTYNYQTGRTDPKAFPYRQLTILAICRICEPIAFMSIFPYIYYMIKSFHITDDDDRISEYAGMVTSAFALAEAFSSSIWGRLSDRFGRKVILLTGLAGTGISMLAFGFAQSLPAALIARALGGLLNGNIGVLQTTVAEVIKNDKHQTVAYALMPTIWCVGAVVGSALGGALADPVRNYPDLFPPGGLLERFPYLLPNLLCAVVVVIGIVVGILFLEETHEDMQKRRDPGLEIGKWLEGRIRRSIAQASAQGCKAEYAGETHTLLHDDDDQPPNYRSAASSPGLQATAVSLPPPYQSIDGAGNSSEFALDEGALEAADYTSNTRKHSPSVWNALTPQVVLNIAGYGILAYHTISAEQLLPVLFSLPESEQPAHLPIWFTGGFALDTKTIGGILSIQGVIQIVSTMFVFPFVQSKLGTLATYRLVVLTYPLLYILVPYLTLVSTSLRMPAIYAVLVWKVTAQGFAFPSNNMMLANATPKGALGTFNGIAQSSASFARAIGPSLSGLLEAAGLSRGMLGLPWWFTALIAVVGAVLSLFMVEHKREPQDPEKFDPDDSDAMHPALSPDAAALVAADSTSAPEECVMSRPTSPLLVRMSLDMRREARQEARQSNRW</sequence>
<protein>
    <recommendedName>
        <fullName evidence="7">Major facilitator superfamily (MFS) profile domain-containing protein</fullName>
    </recommendedName>
</protein>
<dbReference type="Gene3D" id="1.20.1250.20">
    <property type="entry name" value="MFS general substrate transporter like domains"/>
    <property type="match status" value="1"/>
</dbReference>
<dbReference type="GO" id="GO:0016020">
    <property type="term" value="C:membrane"/>
    <property type="evidence" value="ECO:0007669"/>
    <property type="project" value="UniProtKB-SubCell"/>
</dbReference>
<gene>
    <name evidence="8" type="ORF">LTR77_000798</name>
</gene>
<dbReference type="EMBL" id="JAVRRT010000001">
    <property type="protein sequence ID" value="KAK5175659.1"/>
    <property type="molecule type" value="Genomic_DNA"/>
</dbReference>
<evidence type="ECO:0000256" key="2">
    <source>
        <dbReference type="ARBA" id="ARBA00022448"/>
    </source>
</evidence>
<name>A0AAV9PRK6_9PEZI</name>
<feature type="transmembrane region" description="Helical" evidence="6">
    <location>
        <begin position="148"/>
        <end position="171"/>
    </location>
</feature>
<dbReference type="GO" id="GO:0022857">
    <property type="term" value="F:transmembrane transporter activity"/>
    <property type="evidence" value="ECO:0007669"/>
    <property type="project" value="InterPro"/>
</dbReference>
<dbReference type="Pfam" id="PF07690">
    <property type="entry name" value="MFS_1"/>
    <property type="match status" value="1"/>
</dbReference>
<feature type="transmembrane region" description="Helical" evidence="6">
    <location>
        <begin position="329"/>
        <end position="352"/>
    </location>
</feature>
<comment type="caution">
    <text evidence="8">The sequence shown here is derived from an EMBL/GenBank/DDBJ whole genome shotgun (WGS) entry which is preliminary data.</text>
</comment>
<feature type="transmembrane region" description="Helical" evidence="6">
    <location>
        <begin position="388"/>
        <end position="410"/>
    </location>
</feature>
<feature type="domain" description="Major facilitator superfamily (MFS) profile" evidence="7">
    <location>
        <begin position="19"/>
        <end position="541"/>
    </location>
</feature>